<comment type="caution">
    <text evidence="1">The sequence shown here is derived from an EMBL/GenBank/DDBJ whole genome shotgun (WGS) entry which is preliminary data.</text>
</comment>
<dbReference type="InterPro" id="IPR029063">
    <property type="entry name" value="SAM-dependent_MTases_sf"/>
</dbReference>
<dbReference type="Gene3D" id="3.40.50.150">
    <property type="entry name" value="Vaccinia Virus protein VP39"/>
    <property type="match status" value="1"/>
</dbReference>
<proteinExistence type="predicted"/>
<dbReference type="SUPFAM" id="SSF53335">
    <property type="entry name" value="S-adenosyl-L-methionine-dependent methyltransferases"/>
    <property type="match status" value="1"/>
</dbReference>
<keyword evidence="1" id="KW-0808">Transferase</keyword>
<evidence type="ECO:0000313" key="1">
    <source>
        <dbReference type="EMBL" id="PRY44010.1"/>
    </source>
</evidence>
<sequence length="270" mass="29895">MTQEQDRYGVDDIDLEQPNPARMYDYYLGGAHNFQADRTLAEQAIQVMPWMREAVRANRAFLARAVRFCVSQGIRQFLDLGSGIPTVGNVHEVAQGLAPESRIAYVDIEPVAYAHSKHLLRDNPNATVTRADLTVPQDVLTAPAVLEMIDFSQPVAVLAVAVLHFLPDERHPERVLGAYRDVVVPGSYVVMSHVTSDHNPEQAAGALAVYKRSANPVHTRSHAEISAMLDGLELIPPGLVDATQWHHDHTPELTEKTEHVGFYAAVARRD</sequence>
<organism evidence="1 2">
    <name type="scientific">Umezawaea tangerina</name>
    <dbReference type="NCBI Taxonomy" id="84725"/>
    <lineage>
        <taxon>Bacteria</taxon>
        <taxon>Bacillati</taxon>
        <taxon>Actinomycetota</taxon>
        <taxon>Actinomycetes</taxon>
        <taxon>Pseudonocardiales</taxon>
        <taxon>Pseudonocardiaceae</taxon>
        <taxon>Umezawaea</taxon>
    </lineage>
</organism>
<accession>A0A2T0TEC2</accession>
<gene>
    <name evidence="1" type="ORF">CLV43_103761</name>
</gene>
<protein>
    <submittedName>
        <fullName evidence="1">S-adenosyl methyltransferase</fullName>
    </submittedName>
</protein>
<dbReference type="Proteomes" id="UP000239494">
    <property type="component" value="Unassembled WGS sequence"/>
</dbReference>
<reference evidence="1 2" key="1">
    <citation type="submission" date="2018-03" db="EMBL/GenBank/DDBJ databases">
        <title>Genomic Encyclopedia of Archaeal and Bacterial Type Strains, Phase II (KMG-II): from individual species to whole genera.</title>
        <authorList>
            <person name="Goeker M."/>
        </authorList>
    </citation>
    <scope>NUCLEOTIDE SEQUENCE [LARGE SCALE GENOMIC DNA]</scope>
    <source>
        <strain evidence="1 2">DSM 44720</strain>
    </source>
</reference>
<evidence type="ECO:0000313" key="2">
    <source>
        <dbReference type="Proteomes" id="UP000239494"/>
    </source>
</evidence>
<dbReference type="InterPro" id="IPR006764">
    <property type="entry name" value="SAM_dep_MeTrfase_SAV2177_type"/>
</dbReference>
<dbReference type="RefSeq" id="WP_211304346.1">
    <property type="nucleotide sequence ID" value="NZ_PVTF01000003.1"/>
</dbReference>
<keyword evidence="1" id="KW-0489">Methyltransferase</keyword>
<dbReference type="GO" id="GO:0008168">
    <property type="term" value="F:methyltransferase activity"/>
    <property type="evidence" value="ECO:0007669"/>
    <property type="project" value="UniProtKB-KW"/>
</dbReference>
<dbReference type="GO" id="GO:0032259">
    <property type="term" value="P:methylation"/>
    <property type="evidence" value="ECO:0007669"/>
    <property type="project" value="UniProtKB-KW"/>
</dbReference>
<dbReference type="PIRSF" id="PIRSF017393">
    <property type="entry name" value="MTase_SAV2177"/>
    <property type="match status" value="1"/>
</dbReference>
<keyword evidence="2" id="KW-1185">Reference proteome</keyword>
<dbReference type="AlphaFoldDB" id="A0A2T0TEC2"/>
<name>A0A2T0TEC2_9PSEU</name>
<dbReference type="Pfam" id="PF04672">
    <property type="entry name" value="Methyltransf_19"/>
    <property type="match status" value="1"/>
</dbReference>
<dbReference type="EMBL" id="PVTF01000003">
    <property type="protein sequence ID" value="PRY44010.1"/>
    <property type="molecule type" value="Genomic_DNA"/>
</dbReference>